<dbReference type="InterPro" id="IPR027417">
    <property type="entry name" value="P-loop_NTPase"/>
</dbReference>
<keyword evidence="10" id="KW-1185">Reference proteome</keyword>
<dbReference type="PROSITE" id="PS51419">
    <property type="entry name" value="RAB"/>
    <property type="match status" value="1"/>
</dbReference>
<dbReference type="GO" id="GO:0007264">
    <property type="term" value="P:small GTPase-mediated signal transduction"/>
    <property type="evidence" value="ECO:0007669"/>
    <property type="project" value="InterPro"/>
</dbReference>
<feature type="transmembrane region" description="Helical" evidence="8">
    <location>
        <begin position="217"/>
        <end position="238"/>
    </location>
</feature>
<protein>
    <submittedName>
        <fullName evidence="9">Rac-like GTP-binding protein 3</fullName>
    </submittedName>
</protein>
<dbReference type="SMART" id="SM00175">
    <property type="entry name" value="RAB"/>
    <property type="match status" value="1"/>
</dbReference>
<dbReference type="Proteomes" id="UP000593562">
    <property type="component" value="Unassembled WGS sequence"/>
</dbReference>
<evidence type="ECO:0000313" key="9">
    <source>
        <dbReference type="EMBL" id="KAF5734741.1"/>
    </source>
</evidence>
<evidence type="ECO:0000256" key="3">
    <source>
        <dbReference type="ARBA" id="ARBA00022741"/>
    </source>
</evidence>
<reference evidence="9 10" key="1">
    <citation type="journal article" date="2020" name="Nat. Commun.">
        <title>Genome of Tripterygium wilfordii and identification of cytochrome P450 involved in triptolide biosynthesis.</title>
        <authorList>
            <person name="Tu L."/>
            <person name="Su P."/>
            <person name="Zhang Z."/>
            <person name="Gao L."/>
            <person name="Wang J."/>
            <person name="Hu T."/>
            <person name="Zhou J."/>
            <person name="Zhang Y."/>
            <person name="Zhao Y."/>
            <person name="Liu Y."/>
            <person name="Song Y."/>
            <person name="Tong Y."/>
            <person name="Lu Y."/>
            <person name="Yang J."/>
            <person name="Xu C."/>
            <person name="Jia M."/>
            <person name="Peters R.J."/>
            <person name="Huang L."/>
            <person name="Gao W."/>
        </authorList>
    </citation>
    <scope>NUCLEOTIDE SEQUENCE [LARGE SCALE GENOMIC DNA]</scope>
    <source>
        <strain evidence="10">cv. XIE 37</strain>
        <tissue evidence="9">Leaf</tissue>
    </source>
</reference>
<dbReference type="InterPro" id="IPR001806">
    <property type="entry name" value="Small_GTPase"/>
</dbReference>
<keyword evidence="6" id="KW-0564">Palmitate</keyword>
<evidence type="ECO:0000256" key="8">
    <source>
        <dbReference type="SAM" id="Phobius"/>
    </source>
</evidence>
<dbReference type="InParanoid" id="A0A7J7CL46"/>
<dbReference type="NCBIfam" id="TIGR00231">
    <property type="entry name" value="small_GTP"/>
    <property type="match status" value="1"/>
</dbReference>
<keyword evidence="5 8" id="KW-0472">Membrane</keyword>
<dbReference type="SMART" id="SM00176">
    <property type="entry name" value="RAN"/>
    <property type="match status" value="1"/>
</dbReference>
<dbReference type="EMBL" id="JAAARO010000015">
    <property type="protein sequence ID" value="KAF5734741.1"/>
    <property type="molecule type" value="Genomic_DNA"/>
</dbReference>
<accession>A0A7J7CL46</accession>
<organism evidence="9 10">
    <name type="scientific">Tripterygium wilfordii</name>
    <name type="common">Thunder God vine</name>
    <dbReference type="NCBI Taxonomy" id="458696"/>
    <lineage>
        <taxon>Eukaryota</taxon>
        <taxon>Viridiplantae</taxon>
        <taxon>Streptophyta</taxon>
        <taxon>Embryophyta</taxon>
        <taxon>Tracheophyta</taxon>
        <taxon>Spermatophyta</taxon>
        <taxon>Magnoliopsida</taxon>
        <taxon>eudicotyledons</taxon>
        <taxon>Gunneridae</taxon>
        <taxon>Pentapetalae</taxon>
        <taxon>rosids</taxon>
        <taxon>fabids</taxon>
        <taxon>Celastrales</taxon>
        <taxon>Celastraceae</taxon>
        <taxon>Tripterygium</taxon>
    </lineage>
</organism>
<dbReference type="PROSITE" id="PS51421">
    <property type="entry name" value="RAS"/>
    <property type="match status" value="1"/>
</dbReference>
<keyword evidence="7" id="KW-0449">Lipoprotein</keyword>
<comment type="subcellular location">
    <subcellularLocation>
        <location evidence="1">Membrane</location>
    </subcellularLocation>
</comment>
<dbReference type="PROSITE" id="PS51420">
    <property type="entry name" value="RHO"/>
    <property type="match status" value="1"/>
</dbReference>
<dbReference type="PANTHER" id="PTHR24072">
    <property type="entry name" value="RHO FAMILY GTPASE"/>
    <property type="match status" value="1"/>
</dbReference>
<dbReference type="Gene3D" id="3.40.50.300">
    <property type="entry name" value="P-loop containing nucleotide triphosphate hydrolases"/>
    <property type="match status" value="1"/>
</dbReference>
<keyword evidence="4" id="KW-0342">GTP-binding</keyword>
<proteinExistence type="inferred from homology"/>
<keyword evidence="8" id="KW-0812">Transmembrane</keyword>
<evidence type="ECO:0000256" key="4">
    <source>
        <dbReference type="ARBA" id="ARBA00023134"/>
    </source>
</evidence>
<name>A0A7J7CL46_TRIWF</name>
<dbReference type="CDD" id="cd04133">
    <property type="entry name" value="Rop_like"/>
    <property type="match status" value="1"/>
</dbReference>
<keyword evidence="3" id="KW-0547">Nucleotide-binding</keyword>
<feature type="transmembrane region" description="Helical" evidence="8">
    <location>
        <begin position="244"/>
        <end position="260"/>
    </location>
</feature>
<dbReference type="SMART" id="SM00174">
    <property type="entry name" value="RHO"/>
    <property type="match status" value="1"/>
</dbReference>
<sequence length="261" mass="29182">MASNASRFIKCVTVGDGAVGKTCMLICYTSNKFPTDYIPTVFDNFSANVVSEGTTVNLGLWDTAGQEDYNRLRPLSYRGADVFVLAFSLVSRASYENVFKKWIPELQHFAPGAPIVLVGTKLDLREDKHYLADHPGLVPVTTAQGEELRKQIGALYYIECSSKTQQNVKAAFDAAIKVVIKPPQKPKEKKKQPRRGCTLSVSFASYTSTSFLSHSLIICYVSHIMLLIVMSFTCIGPFCWDSSLKYFIFWILIYAPSFMVH</sequence>
<dbReference type="GO" id="GO:0009788">
    <property type="term" value="P:negative regulation of abscisic acid-activated signaling pathway"/>
    <property type="evidence" value="ECO:0007669"/>
    <property type="project" value="UniProtKB-ARBA"/>
</dbReference>
<evidence type="ECO:0000256" key="5">
    <source>
        <dbReference type="ARBA" id="ARBA00023136"/>
    </source>
</evidence>
<dbReference type="SUPFAM" id="SSF52540">
    <property type="entry name" value="P-loop containing nucleoside triphosphate hydrolases"/>
    <property type="match status" value="1"/>
</dbReference>
<dbReference type="InterPro" id="IPR005225">
    <property type="entry name" value="Small_GTP-bd"/>
</dbReference>
<dbReference type="InterPro" id="IPR003578">
    <property type="entry name" value="Small_GTPase_Rho"/>
</dbReference>
<keyword evidence="8" id="KW-1133">Transmembrane helix</keyword>
<comment type="similarity">
    <text evidence="2">Belongs to the small GTPase superfamily. Rho family.</text>
</comment>
<dbReference type="GO" id="GO:0005886">
    <property type="term" value="C:plasma membrane"/>
    <property type="evidence" value="ECO:0007669"/>
    <property type="project" value="UniProtKB-ARBA"/>
</dbReference>
<dbReference type="FunFam" id="3.40.50.300:FF:000512">
    <property type="entry name" value="Rac-like GTP-binding protein 3"/>
    <property type="match status" value="1"/>
</dbReference>
<comment type="caution">
    <text evidence="9">The sequence shown here is derived from an EMBL/GenBank/DDBJ whole genome shotgun (WGS) entry which is preliminary data.</text>
</comment>
<dbReference type="AlphaFoldDB" id="A0A7J7CL46"/>
<evidence type="ECO:0000256" key="1">
    <source>
        <dbReference type="ARBA" id="ARBA00004370"/>
    </source>
</evidence>
<dbReference type="GO" id="GO:0005525">
    <property type="term" value="F:GTP binding"/>
    <property type="evidence" value="ECO:0007669"/>
    <property type="project" value="UniProtKB-KW"/>
</dbReference>
<dbReference type="PRINTS" id="PR00449">
    <property type="entry name" value="RASTRNSFRMNG"/>
</dbReference>
<dbReference type="FunCoup" id="A0A7J7CL46">
    <property type="interactions" value="3710"/>
</dbReference>
<evidence type="ECO:0000256" key="2">
    <source>
        <dbReference type="ARBA" id="ARBA00010142"/>
    </source>
</evidence>
<evidence type="ECO:0000256" key="6">
    <source>
        <dbReference type="ARBA" id="ARBA00023139"/>
    </source>
</evidence>
<evidence type="ECO:0000313" key="10">
    <source>
        <dbReference type="Proteomes" id="UP000593562"/>
    </source>
</evidence>
<dbReference type="GO" id="GO:0003924">
    <property type="term" value="F:GTPase activity"/>
    <property type="evidence" value="ECO:0007669"/>
    <property type="project" value="InterPro"/>
</dbReference>
<dbReference type="SMART" id="SM00173">
    <property type="entry name" value="RAS"/>
    <property type="match status" value="1"/>
</dbReference>
<evidence type="ECO:0000256" key="7">
    <source>
        <dbReference type="ARBA" id="ARBA00023288"/>
    </source>
</evidence>
<gene>
    <name evidence="9" type="ORF">HS088_TW15G00233</name>
</gene>
<dbReference type="Pfam" id="PF00071">
    <property type="entry name" value="Ras"/>
    <property type="match status" value="1"/>
</dbReference>